<dbReference type="OrthoDB" id="275000at2759"/>
<dbReference type="PANTHER" id="PTHR14413:SF16">
    <property type="entry name" value="LARGE RIBOSOMAL SUBUNIT PROTEIN BL17M"/>
    <property type="match status" value="1"/>
</dbReference>
<keyword evidence="2 8" id="KW-0689">Ribosomal protein</keyword>
<dbReference type="KEGG" id="foc:113215267"/>
<evidence type="ECO:0000256" key="4">
    <source>
        <dbReference type="ARBA" id="ARBA00035290"/>
    </source>
</evidence>
<dbReference type="Pfam" id="PF01196">
    <property type="entry name" value="Ribosomal_L17"/>
    <property type="match status" value="1"/>
</dbReference>
<dbReference type="GeneID" id="113215267"/>
<sequence length="242" mass="28098">MRLNKPTPLRPLIHYAELSKLVSRLKIPVHWHVKKLRRGDVPGPEGRLLKLRASVTALFKYERIEMDYYPADEARGYAERLISEAVRNGPQCPETMEMADWWLEEKQLVHKLFKVLVPRYQNYPTSYTNFYRAPFWYFSDGFQPQLNEEYPDKEINETIPAFRTVSYPKGLLELKGNPYPPIFPSKVTNPRSIQNVLLSSAKDFYKSKEGGSERLSNAESGRGIEFVPNEPKSDENLIESSK</sequence>
<evidence type="ECO:0000256" key="3">
    <source>
        <dbReference type="ARBA" id="ARBA00023274"/>
    </source>
</evidence>
<feature type="compositionally biased region" description="Basic and acidic residues" evidence="6">
    <location>
        <begin position="231"/>
        <end position="242"/>
    </location>
</feature>
<evidence type="ECO:0000256" key="2">
    <source>
        <dbReference type="ARBA" id="ARBA00022980"/>
    </source>
</evidence>
<proteinExistence type="inferred from homology"/>
<dbReference type="Proteomes" id="UP000504606">
    <property type="component" value="Unplaced"/>
</dbReference>
<evidence type="ECO:0000256" key="5">
    <source>
        <dbReference type="ARBA" id="ARBA00035413"/>
    </source>
</evidence>
<protein>
    <recommendedName>
        <fullName evidence="4">Large ribosomal subunit protein bL17m</fullName>
    </recommendedName>
    <alternativeName>
        <fullName evidence="5">39S ribosomal protein L17, mitochondrial</fullName>
    </alternativeName>
</protein>
<dbReference type="SUPFAM" id="SSF64263">
    <property type="entry name" value="Prokaryotic ribosomal protein L17"/>
    <property type="match status" value="1"/>
</dbReference>
<dbReference type="PANTHER" id="PTHR14413">
    <property type="entry name" value="RIBOSOMAL PROTEIN L17"/>
    <property type="match status" value="1"/>
</dbReference>
<gene>
    <name evidence="8" type="primary">LOC113215267</name>
</gene>
<comment type="similarity">
    <text evidence="1">Belongs to the bacterial ribosomal protein bL17 family.</text>
</comment>
<dbReference type="GO" id="GO:0006412">
    <property type="term" value="P:translation"/>
    <property type="evidence" value="ECO:0007669"/>
    <property type="project" value="InterPro"/>
</dbReference>
<name>A0A6J1TBI6_FRAOC</name>
<dbReference type="Gene3D" id="3.90.1030.10">
    <property type="entry name" value="Ribosomal protein L17"/>
    <property type="match status" value="1"/>
</dbReference>
<dbReference type="GO" id="GO:0003735">
    <property type="term" value="F:structural constituent of ribosome"/>
    <property type="evidence" value="ECO:0007669"/>
    <property type="project" value="InterPro"/>
</dbReference>
<dbReference type="GO" id="GO:0005762">
    <property type="term" value="C:mitochondrial large ribosomal subunit"/>
    <property type="evidence" value="ECO:0007669"/>
    <property type="project" value="TreeGrafter"/>
</dbReference>
<reference evidence="8" key="1">
    <citation type="submission" date="2025-08" db="UniProtKB">
        <authorList>
            <consortium name="RefSeq"/>
        </authorList>
    </citation>
    <scope>IDENTIFICATION</scope>
    <source>
        <tissue evidence="8">Whole organism</tissue>
    </source>
</reference>
<dbReference type="InterPro" id="IPR036373">
    <property type="entry name" value="Ribosomal_bL17_sf"/>
</dbReference>
<accession>A0A6J1TBI6</accession>
<keyword evidence="7" id="KW-1185">Reference proteome</keyword>
<dbReference type="CTD" id="63875"/>
<evidence type="ECO:0000256" key="1">
    <source>
        <dbReference type="ARBA" id="ARBA00008777"/>
    </source>
</evidence>
<dbReference type="AlphaFoldDB" id="A0A6J1TBI6"/>
<organism evidence="7 8">
    <name type="scientific">Frankliniella occidentalis</name>
    <name type="common">Western flower thrips</name>
    <name type="synonym">Euthrips occidentalis</name>
    <dbReference type="NCBI Taxonomy" id="133901"/>
    <lineage>
        <taxon>Eukaryota</taxon>
        <taxon>Metazoa</taxon>
        <taxon>Ecdysozoa</taxon>
        <taxon>Arthropoda</taxon>
        <taxon>Hexapoda</taxon>
        <taxon>Insecta</taxon>
        <taxon>Pterygota</taxon>
        <taxon>Neoptera</taxon>
        <taxon>Paraneoptera</taxon>
        <taxon>Thysanoptera</taxon>
        <taxon>Terebrantia</taxon>
        <taxon>Thripoidea</taxon>
        <taxon>Thripidae</taxon>
        <taxon>Frankliniella</taxon>
    </lineage>
</organism>
<evidence type="ECO:0000256" key="6">
    <source>
        <dbReference type="SAM" id="MobiDB-lite"/>
    </source>
</evidence>
<dbReference type="InterPro" id="IPR000456">
    <property type="entry name" value="Ribosomal_bL17"/>
</dbReference>
<keyword evidence="3" id="KW-0687">Ribonucleoprotein</keyword>
<dbReference type="FunFam" id="3.90.1030.10:FF:000009">
    <property type="entry name" value="39S ribosomal protein L17, mitochondrial"/>
    <property type="match status" value="1"/>
</dbReference>
<evidence type="ECO:0000313" key="7">
    <source>
        <dbReference type="Proteomes" id="UP000504606"/>
    </source>
</evidence>
<dbReference type="RefSeq" id="XP_026290658.1">
    <property type="nucleotide sequence ID" value="XM_026434873.2"/>
</dbReference>
<feature type="region of interest" description="Disordered" evidence="6">
    <location>
        <begin position="207"/>
        <end position="242"/>
    </location>
</feature>
<evidence type="ECO:0000313" key="8">
    <source>
        <dbReference type="RefSeq" id="XP_026290658.1"/>
    </source>
</evidence>